<dbReference type="PROSITE" id="PS51257">
    <property type="entry name" value="PROKAR_LIPOPROTEIN"/>
    <property type="match status" value="1"/>
</dbReference>
<evidence type="ECO:0000256" key="2">
    <source>
        <dbReference type="SAM" id="SignalP"/>
    </source>
</evidence>
<dbReference type="KEGG" id="psl:Psta_1045"/>
<feature type="compositionally biased region" description="Pro residues" evidence="1">
    <location>
        <begin position="40"/>
        <end position="56"/>
    </location>
</feature>
<proteinExistence type="predicted"/>
<dbReference type="Proteomes" id="UP000001887">
    <property type="component" value="Chromosome"/>
</dbReference>
<feature type="region of interest" description="Disordered" evidence="1">
    <location>
        <begin position="30"/>
        <end position="56"/>
    </location>
</feature>
<organism evidence="3 4">
    <name type="scientific">Pirellula staleyi (strain ATCC 27377 / DSM 6068 / ICPB 4128)</name>
    <name type="common">Pirella staleyi</name>
    <dbReference type="NCBI Taxonomy" id="530564"/>
    <lineage>
        <taxon>Bacteria</taxon>
        <taxon>Pseudomonadati</taxon>
        <taxon>Planctomycetota</taxon>
        <taxon>Planctomycetia</taxon>
        <taxon>Pirellulales</taxon>
        <taxon>Pirellulaceae</taxon>
        <taxon>Pirellula</taxon>
    </lineage>
</organism>
<dbReference type="EMBL" id="CP001848">
    <property type="protein sequence ID" value="ADB15729.1"/>
    <property type="molecule type" value="Genomic_DNA"/>
</dbReference>
<keyword evidence="4" id="KW-1185">Reference proteome</keyword>
<dbReference type="eggNOG" id="COG0400">
    <property type="taxonomic scope" value="Bacteria"/>
</dbReference>
<dbReference type="OrthoDB" id="208936at2"/>
<keyword evidence="2" id="KW-0732">Signal</keyword>
<name>D2R8B2_PIRSD</name>
<feature type="signal peptide" evidence="2">
    <location>
        <begin position="1"/>
        <end position="20"/>
    </location>
</feature>
<sequence length="435" mass="47337" precursor="true">MKHRISVPAIVFIATAIVLGCGPSGSPVATSPAQSAGYTAPPPPPGFVAPNAPPPPPAPVASGAGLPWVYRPSPAVMPQPPLFESPEAVYAASLEATRDANFDSYMSCFTTTGLEYETGMIAFAMQGVTKLLPRSQATISEILARHSIYLDDAQKVFMGLTMMEGDMQRMRFLVTIGRRIAQPKQFLVDLDVMNKNLLQQLAPGAEVKTTSDIRNFRVEGDFAAAERYSLKTGKGFPIYFSKIGGTWMIDSDPQHPLSDRGSIQRTFASPEEVIAAMNNARTTFNADAFIACLTPLAKEEKAGLAAFDICDPTSIHPTDTWLKSSKVFMQLNADQIVPMINKAHDSNNFAGGLRNLGKQLRDPEGLIQYSMFHNSAGLALLVPGLKKLPPYEVVKSTVNGNQATYVLRMNFGKKWYDSDFHFENVGGSWFLAHSP</sequence>
<accession>D2R8B2</accession>
<dbReference type="AlphaFoldDB" id="D2R8B2"/>
<evidence type="ECO:0000313" key="3">
    <source>
        <dbReference type="EMBL" id="ADB15729.1"/>
    </source>
</evidence>
<evidence type="ECO:0000256" key="1">
    <source>
        <dbReference type="SAM" id="MobiDB-lite"/>
    </source>
</evidence>
<evidence type="ECO:0000313" key="4">
    <source>
        <dbReference type="Proteomes" id="UP000001887"/>
    </source>
</evidence>
<gene>
    <name evidence="3" type="ordered locus">Psta_1045</name>
</gene>
<reference evidence="3 4" key="1">
    <citation type="journal article" date="2009" name="Stand. Genomic Sci.">
        <title>Complete genome sequence of Pirellula staleyi type strain (ATCC 27377).</title>
        <authorList>
            <person name="Clum A."/>
            <person name="Tindall B.J."/>
            <person name="Sikorski J."/>
            <person name="Ivanova N."/>
            <person name="Mavrommatis K."/>
            <person name="Lucas S."/>
            <person name="Glavina del Rio T."/>
            <person name="Nolan M."/>
            <person name="Chen F."/>
            <person name="Tice H."/>
            <person name="Pitluck S."/>
            <person name="Cheng J.F."/>
            <person name="Chertkov O."/>
            <person name="Brettin T."/>
            <person name="Han C."/>
            <person name="Detter J.C."/>
            <person name="Kuske C."/>
            <person name="Bruce D."/>
            <person name="Goodwin L."/>
            <person name="Ovchinikova G."/>
            <person name="Pati A."/>
            <person name="Mikhailova N."/>
            <person name="Chen A."/>
            <person name="Palaniappan K."/>
            <person name="Land M."/>
            <person name="Hauser L."/>
            <person name="Chang Y.J."/>
            <person name="Jeffries C.D."/>
            <person name="Chain P."/>
            <person name="Rohde M."/>
            <person name="Goker M."/>
            <person name="Bristow J."/>
            <person name="Eisen J.A."/>
            <person name="Markowitz V."/>
            <person name="Hugenholtz P."/>
            <person name="Kyrpides N.C."/>
            <person name="Klenk H.P."/>
            <person name="Lapidus A."/>
        </authorList>
    </citation>
    <scope>NUCLEOTIDE SEQUENCE [LARGE SCALE GENOMIC DNA]</scope>
    <source>
        <strain evidence="4">ATCC 27377 / DSM 6068 / ICPB 4128</strain>
    </source>
</reference>
<dbReference type="HOGENOM" id="CLU_629840_0_0_0"/>
<protein>
    <submittedName>
        <fullName evidence="3">Uncharacterized protein</fullName>
    </submittedName>
</protein>
<feature type="chain" id="PRO_5003036270" evidence="2">
    <location>
        <begin position="21"/>
        <end position="435"/>
    </location>
</feature>